<reference evidence="7 8" key="1">
    <citation type="submission" date="2017-03" db="EMBL/GenBank/DDBJ databases">
        <title>Genomes of endolithic fungi from Antarctica.</title>
        <authorList>
            <person name="Coleine C."/>
            <person name="Masonjones S."/>
            <person name="Stajich J.E."/>
        </authorList>
    </citation>
    <scope>NUCLEOTIDE SEQUENCE [LARGE SCALE GENOMIC DNA]</scope>
    <source>
        <strain evidence="7 8">CCFEE 6315</strain>
    </source>
</reference>
<dbReference type="InterPro" id="IPR017853">
    <property type="entry name" value="GH"/>
</dbReference>
<name>A0A4V5N621_9PEZI</name>
<evidence type="ECO:0000256" key="1">
    <source>
        <dbReference type="ARBA" id="ARBA00001695"/>
    </source>
</evidence>
<evidence type="ECO:0000256" key="2">
    <source>
        <dbReference type="ARBA" id="ARBA00010687"/>
    </source>
</evidence>
<keyword evidence="5 6" id="KW-0326">Glycosidase</keyword>
<dbReference type="Pfam" id="PF07745">
    <property type="entry name" value="Glyco_hydro_53"/>
    <property type="match status" value="2"/>
</dbReference>
<dbReference type="GO" id="GO:0031218">
    <property type="term" value="F:arabinogalactan endo-1,4-beta-galactosidase activity"/>
    <property type="evidence" value="ECO:0007669"/>
    <property type="project" value="UniProtKB-EC"/>
</dbReference>
<dbReference type="EMBL" id="NAJL01000001">
    <property type="protein sequence ID" value="TKA34139.1"/>
    <property type="molecule type" value="Genomic_DNA"/>
</dbReference>
<dbReference type="SUPFAM" id="SSF51445">
    <property type="entry name" value="(Trans)glycosidases"/>
    <property type="match status" value="1"/>
</dbReference>
<comment type="caution">
    <text evidence="7">The sequence shown here is derived from an EMBL/GenBank/DDBJ whole genome shotgun (WGS) entry which is preliminary data.</text>
</comment>
<dbReference type="AlphaFoldDB" id="A0A4V5N621"/>
<feature type="signal peptide" evidence="6">
    <location>
        <begin position="1"/>
        <end position="16"/>
    </location>
</feature>
<comment type="similarity">
    <text evidence="2 6">Belongs to the glycosyl hydrolase 53 family.</text>
</comment>
<sequence>MLLLPLLTVFFPSAFAALTYRGVDWSSLLLVEEAADKTYTGIDGNTKPLEQILKNNGVNTVRQRLYNTWADPEHQTTPKAWESYGVDDLATAVQNYTETVMNSFNSADIPIQIVSIGNEITAGLLWPVGDIRTDSGPSNVAKLLHAASAGVKSSYFTPQPKIMIHLDNGWEWSTQQWWYDAVLGESVLTTDDFDMQGVSYYPFYNEEATLDALRTSLTNMKTQYGKDVLVVETNWPQSCPDPEYAFPSDASDIAYTPARQKLWMKNVASAVEDAGGNGVFYWEPAWLDNAALGSSCADNLMFANNGHALKSMEVFGSI</sequence>
<protein>
    <recommendedName>
        <fullName evidence="3 6">Arabinogalactan endo-beta-1,4-galactanase</fullName>
        <ecNumber evidence="3 6">3.2.1.89</ecNumber>
    </recommendedName>
</protein>
<evidence type="ECO:0000313" key="7">
    <source>
        <dbReference type="EMBL" id="TKA34139.1"/>
    </source>
</evidence>
<evidence type="ECO:0000256" key="6">
    <source>
        <dbReference type="RuleBase" id="RU361192"/>
    </source>
</evidence>
<dbReference type="Gene3D" id="3.20.20.80">
    <property type="entry name" value="Glycosidases"/>
    <property type="match status" value="2"/>
</dbReference>
<evidence type="ECO:0000313" key="8">
    <source>
        <dbReference type="Proteomes" id="UP000308549"/>
    </source>
</evidence>
<feature type="chain" id="PRO_5021041820" description="Arabinogalactan endo-beta-1,4-galactanase" evidence="6">
    <location>
        <begin position="17"/>
        <end position="318"/>
    </location>
</feature>
<evidence type="ECO:0000256" key="3">
    <source>
        <dbReference type="ARBA" id="ARBA00012556"/>
    </source>
</evidence>
<gene>
    <name evidence="7" type="ORF">B0A50_00119</name>
</gene>
<dbReference type="PANTHER" id="PTHR34983">
    <property type="entry name" value="ARABINOGALACTAN ENDO-BETA-1,4-GALACTANASE A"/>
    <property type="match status" value="1"/>
</dbReference>
<comment type="catalytic activity">
    <reaction evidence="1 6">
        <text>The enzyme specifically hydrolyzes (1-&gt;4)-beta-D-galactosidic linkages in type I arabinogalactans.</text>
        <dbReference type="EC" id="3.2.1.89"/>
    </reaction>
</comment>
<dbReference type="GO" id="GO:0015926">
    <property type="term" value="F:glucosidase activity"/>
    <property type="evidence" value="ECO:0007669"/>
    <property type="project" value="InterPro"/>
</dbReference>
<dbReference type="InterPro" id="IPR011683">
    <property type="entry name" value="Glyco_hydro_53"/>
</dbReference>
<keyword evidence="6" id="KW-0732">Signal</keyword>
<dbReference type="GO" id="GO:0045490">
    <property type="term" value="P:pectin catabolic process"/>
    <property type="evidence" value="ECO:0007669"/>
    <property type="project" value="TreeGrafter"/>
</dbReference>
<proteinExistence type="inferred from homology"/>
<dbReference type="PANTHER" id="PTHR34983:SF1">
    <property type="entry name" value="ARABINOGALACTAN ENDO-BETA-1,4-GALACTANASE A"/>
    <property type="match status" value="1"/>
</dbReference>
<organism evidence="7 8">
    <name type="scientific">Salinomyces thailandicus</name>
    <dbReference type="NCBI Taxonomy" id="706561"/>
    <lineage>
        <taxon>Eukaryota</taxon>
        <taxon>Fungi</taxon>
        <taxon>Dikarya</taxon>
        <taxon>Ascomycota</taxon>
        <taxon>Pezizomycotina</taxon>
        <taxon>Dothideomycetes</taxon>
        <taxon>Dothideomycetidae</taxon>
        <taxon>Mycosphaerellales</taxon>
        <taxon>Teratosphaeriaceae</taxon>
        <taxon>Salinomyces</taxon>
    </lineage>
</organism>
<dbReference type="EC" id="3.2.1.89" evidence="3 6"/>
<keyword evidence="8" id="KW-1185">Reference proteome</keyword>
<dbReference type="OrthoDB" id="110914at2759"/>
<dbReference type="Proteomes" id="UP000308549">
    <property type="component" value="Unassembled WGS sequence"/>
</dbReference>
<accession>A0A4V5N621</accession>
<keyword evidence="4 6" id="KW-0378">Hydrolase</keyword>
<evidence type="ECO:0000256" key="4">
    <source>
        <dbReference type="ARBA" id="ARBA00022801"/>
    </source>
</evidence>
<evidence type="ECO:0000256" key="5">
    <source>
        <dbReference type="ARBA" id="ARBA00023295"/>
    </source>
</evidence>